<evidence type="ECO:0000313" key="21">
    <source>
        <dbReference type="Proteomes" id="UP000185639"/>
    </source>
</evidence>
<evidence type="ECO:0000256" key="15">
    <source>
        <dbReference type="ARBA" id="ARBA00023136"/>
    </source>
</evidence>
<dbReference type="OrthoDB" id="5612767at2"/>
<evidence type="ECO:0000256" key="10">
    <source>
        <dbReference type="ARBA" id="ARBA00022692"/>
    </source>
</evidence>
<dbReference type="Proteomes" id="UP000185639">
    <property type="component" value="Unassembled WGS sequence"/>
</dbReference>
<keyword evidence="15 16" id="KW-0472">Membrane</keyword>
<evidence type="ECO:0000313" key="20">
    <source>
        <dbReference type="EMBL" id="SIS68058.1"/>
    </source>
</evidence>
<dbReference type="PANTHER" id="PTHR38689">
    <property type="entry name" value="SUCCINATE DEHYDROGENASE HYDROPHOBIC MEMBRANE ANCHOR SUBUNIT"/>
    <property type="match status" value="1"/>
</dbReference>
<keyword evidence="5 16" id="KW-0813">Transport</keyword>
<dbReference type="GO" id="GO:0020037">
    <property type="term" value="F:heme binding"/>
    <property type="evidence" value="ECO:0007669"/>
    <property type="project" value="InterPro"/>
</dbReference>
<evidence type="ECO:0000256" key="1">
    <source>
        <dbReference type="ARBA" id="ARBA00004050"/>
    </source>
</evidence>
<gene>
    <name evidence="20" type="ORF">SAMN05421686_103246</name>
</gene>
<evidence type="ECO:0000256" key="8">
    <source>
        <dbReference type="ARBA" id="ARBA00022532"/>
    </source>
</evidence>
<dbReference type="InterPro" id="IPR014312">
    <property type="entry name" value="Succ_DH_anchor"/>
</dbReference>
<accession>A0A1N7L2H5</accession>
<evidence type="ECO:0000256" key="19">
    <source>
        <dbReference type="SAM" id="Phobius"/>
    </source>
</evidence>
<protein>
    <recommendedName>
        <fullName evidence="4 16">Succinate dehydrogenase hydrophobic membrane anchor subunit</fullName>
    </recommendedName>
</protein>
<keyword evidence="13 19" id="KW-1133">Transmembrane helix</keyword>
<keyword evidence="12 16" id="KW-0249">Electron transport</keyword>
<comment type="function">
    <text evidence="1 16">Membrane-anchoring subunit of succinate dehydrogenase (SDH).</text>
</comment>
<feature type="binding site" description="axial binding residue" evidence="18">
    <location>
        <position position="71"/>
    </location>
    <ligand>
        <name>heme</name>
        <dbReference type="ChEBI" id="CHEBI:30413"/>
        <note>ligand shared with second transmembrane subunit</note>
    </ligand>
    <ligandPart>
        <name>Fe</name>
        <dbReference type="ChEBI" id="CHEBI:18248"/>
    </ligandPart>
</feature>
<dbReference type="GO" id="GO:0005886">
    <property type="term" value="C:plasma membrane"/>
    <property type="evidence" value="ECO:0007669"/>
    <property type="project" value="UniProtKB-SubCell"/>
</dbReference>
<evidence type="ECO:0000256" key="3">
    <source>
        <dbReference type="ARBA" id="ARBA00005163"/>
    </source>
</evidence>
<keyword evidence="6 16" id="KW-1003">Cell membrane</keyword>
<dbReference type="AlphaFoldDB" id="A0A1N7L2H5"/>
<dbReference type="GO" id="GO:0017004">
    <property type="term" value="P:cytochrome complex assembly"/>
    <property type="evidence" value="ECO:0007669"/>
    <property type="project" value="TreeGrafter"/>
</dbReference>
<dbReference type="CDD" id="cd03494">
    <property type="entry name" value="SQR_TypeC_SdhD"/>
    <property type="match status" value="1"/>
</dbReference>
<keyword evidence="8 16" id="KW-0816">Tricarboxylic acid cycle</keyword>
<proteinExistence type="predicted"/>
<evidence type="ECO:0000256" key="16">
    <source>
        <dbReference type="PIRNR" id="PIRNR000169"/>
    </source>
</evidence>
<dbReference type="GO" id="GO:0009055">
    <property type="term" value="F:electron transfer activity"/>
    <property type="evidence" value="ECO:0007669"/>
    <property type="project" value="TreeGrafter"/>
</dbReference>
<evidence type="ECO:0000256" key="18">
    <source>
        <dbReference type="PIRSR" id="PIRSR000169-2"/>
    </source>
</evidence>
<feature type="transmembrane region" description="Helical" evidence="19">
    <location>
        <begin position="59"/>
        <end position="80"/>
    </location>
</feature>
<dbReference type="UniPathway" id="UPA00223"/>
<keyword evidence="10 19" id="KW-0812">Transmembrane</keyword>
<comment type="cofactor">
    <cofactor evidence="18">
        <name>heme</name>
        <dbReference type="ChEBI" id="CHEBI:30413"/>
    </cofactor>
    <text evidence="18">The heme is bound between the two transmembrane subunits.</text>
</comment>
<evidence type="ECO:0000256" key="7">
    <source>
        <dbReference type="ARBA" id="ARBA00022519"/>
    </source>
</evidence>
<evidence type="ECO:0000256" key="11">
    <source>
        <dbReference type="ARBA" id="ARBA00022723"/>
    </source>
</evidence>
<dbReference type="Gene3D" id="1.20.1300.10">
    <property type="entry name" value="Fumarate reductase/succinate dehydrogenase, transmembrane subunit"/>
    <property type="match status" value="1"/>
</dbReference>
<dbReference type="GO" id="GO:0006099">
    <property type="term" value="P:tricarboxylic acid cycle"/>
    <property type="evidence" value="ECO:0007669"/>
    <property type="project" value="UniProtKB-UniRule"/>
</dbReference>
<dbReference type="PIRSF" id="PIRSF000169">
    <property type="entry name" value="SDH_D"/>
    <property type="match status" value="1"/>
</dbReference>
<dbReference type="InterPro" id="IPR000701">
    <property type="entry name" value="SuccDH_FuR_B_TM-su"/>
</dbReference>
<evidence type="ECO:0000256" key="14">
    <source>
        <dbReference type="ARBA" id="ARBA00023004"/>
    </source>
</evidence>
<comment type="subcellular location">
    <subcellularLocation>
        <location evidence="2 16">Cell inner membrane</location>
        <topology evidence="2 16">Multi-pass membrane protein</topology>
    </subcellularLocation>
</comment>
<evidence type="ECO:0000256" key="17">
    <source>
        <dbReference type="PIRSR" id="PIRSR000169-1"/>
    </source>
</evidence>
<dbReference type="PANTHER" id="PTHR38689:SF1">
    <property type="entry name" value="SUCCINATE DEHYDROGENASE HYDROPHOBIC MEMBRANE ANCHOR SUBUNIT"/>
    <property type="match status" value="1"/>
</dbReference>
<comment type="pathway">
    <text evidence="3 16">Carbohydrate metabolism; tricarboxylic acid cycle.</text>
</comment>
<evidence type="ECO:0000256" key="5">
    <source>
        <dbReference type="ARBA" id="ARBA00022448"/>
    </source>
</evidence>
<dbReference type="Pfam" id="PF01127">
    <property type="entry name" value="Sdh_cyt"/>
    <property type="match status" value="1"/>
</dbReference>
<dbReference type="EMBL" id="FTOH01000003">
    <property type="protein sequence ID" value="SIS68058.1"/>
    <property type="molecule type" value="Genomic_DNA"/>
</dbReference>
<dbReference type="GO" id="GO:0046872">
    <property type="term" value="F:metal ion binding"/>
    <property type="evidence" value="ECO:0007669"/>
    <property type="project" value="UniProtKB-KW"/>
</dbReference>
<feature type="transmembrane region" description="Helical" evidence="19">
    <location>
        <begin position="92"/>
        <end position="114"/>
    </location>
</feature>
<dbReference type="RefSeq" id="WP_068441705.1">
    <property type="nucleotide sequence ID" value="NZ_CAJWBH010000002.1"/>
</dbReference>
<reference evidence="21" key="1">
    <citation type="submission" date="2017-01" db="EMBL/GenBank/DDBJ databases">
        <authorList>
            <person name="Varghese N."/>
            <person name="Submissions S."/>
        </authorList>
    </citation>
    <scope>NUCLEOTIDE SEQUENCE [LARGE SCALE GENOMIC DNA]</scope>
    <source>
        <strain evidence="21">DSM 24913</strain>
    </source>
</reference>
<dbReference type="SUPFAM" id="SSF81343">
    <property type="entry name" value="Fumarate reductase respiratory complex transmembrane subunits"/>
    <property type="match status" value="1"/>
</dbReference>
<evidence type="ECO:0000256" key="12">
    <source>
        <dbReference type="ARBA" id="ARBA00022982"/>
    </source>
</evidence>
<evidence type="ECO:0000256" key="2">
    <source>
        <dbReference type="ARBA" id="ARBA00004429"/>
    </source>
</evidence>
<dbReference type="NCBIfam" id="TIGR02968">
    <property type="entry name" value="succ_dehyd_anc"/>
    <property type="match status" value="1"/>
</dbReference>
<feature type="binding site" evidence="17">
    <location>
        <position position="83"/>
    </location>
    <ligand>
        <name>a ubiquinone</name>
        <dbReference type="ChEBI" id="CHEBI:16389"/>
    </ligand>
</feature>
<feature type="transmembrane region" description="Helical" evidence="19">
    <location>
        <begin position="21"/>
        <end position="39"/>
    </location>
</feature>
<name>A0A1N7L2H5_9GAMM</name>
<keyword evidence="7 16" id="KW-0997">Cell inner membrane</keyword>
<evidence type="ECO:0000256" key="6">
    <source>
        <dbReference type="ARBA" id="ARBA00022475"/>
    </source>
</evidence>
<evidence type="ECO:0000256" key="9">
    <source>
        <dbReference type="ARBA" id="ARBA00022617"/>
    </source>
</evidence>
<keyword evidence="11 18" id="KW-0479">Metal-binding</keyword>
<dbReference type="STRING" id="484498.SAMN05421686_103246"/>
<evidence type="ECO:0000256" key="4">
    <source>
        <dbReference type="ARBA" id="ARBA00019425"/>
    </source>
</evidence>
<keyword evidence="14 18" id="KW-0408">Iron</keyword>
<sequence>MVNSVTNFGRSGLYDWVIQRLSAVILAIYTLFLFGFVVATPDLTFAEWHGLFSQVWMKVFSLAALISICAHAWVGMWTISTDYITGSTSLRFIFQLVMAGFLFTYLVWGIDILWSV</sequence>
<dbReference type="InterPro" id="IPR034804">
    <property type="entry name" value="SQR/QFR_C/D"/>
</dbReference>
<keyword evidence="21" id="KW-1185">Reference proteome</keyword>
<organism evidence="20 21">
    <name type="scientific">Thalassolituus maritimus</name>
    <dbReference type="NCBI Taxonomy" id="484498"/>
    <lineage>
        <taxon>Bacteria</taxon>
        <taxon>Pseudomonadati</taxon>
        <taxon>Pseudomonadota</taxon>
        <taxon>Gammaproteobacteria</taxon>
        <taxon>Oceanospirillales</taxon>
        <taxon>Oceanospirillaceae</taxon>
        <taxon>Thalassolituus</taxon>
    </lineage>
</organism>
<evidence type="ECO:0000256" key="13">
    <source>
        <dbReference type="ARBA" id="ARBA00022989"/>
    </source>
</evidence>
<keyword evidence="9 18" id="KW-0349">Heme</keyword>